<dbReference type="AlphaFoldDB" id="A0A370NFC6"/>
<sequence>MHTLQSYEYVNPANIIATALTVAVSRALQQEDIAPLRRDGNIERSFYFNLEKTRAATPG</sequence>
<evidence type="ECO:0000313" key="2">
    <source>
        <dbReference type="Proteomes" id="UP000254875"/>
    </source>
</evidence>
<reference evidence="2" key="1">
    <citation type="submission" date="2018-05" db="EMBL/GenBank/DDBJ databases">
        <authorList>
            <person name="Feng T."/>
        </authorList>
    </citation>
    <scope>NUCLEOTIDE SEQUENCE [LARGE SCALE GENOMIC DNA]</scope>
    <source>
        <strain evidence="2">S27</strain>
    </source>
</reference>
<dbReference type="EMBL" id="QHKS01000001">
    <property type="protein sequence ID" value="RDK04316.1"/>
    <property type="molecule type" value="Genomic_DNA"/>
</dbReference>
<gene>
    <name evidence="1" type="ORF">DLM46_00010</name>
</gene>
<name>A0A370NFC6_9BURK</name>
<accession>A0A370NFC6</accession>
<comment type="caution">
    <text evidence="1">The sequence shown here is derived from an EMBL/GenBank/DDBJ whole genome shotgun (WGS) entry which is preliminary data.</text>
</comment>
<protein>
    <submittedName>
        <fullName evidence="1">Uncharacterized protein</fullName>
    </submittedName>
</protein>
<proteinExistence type="predicted"/>
<evidence type="ECO:0000313" key="1">
    <source>
        <dbReference type="EMBL" id="RDK04316.1"/>
    </source>
</evidence>
<dbReference type="Proteomes" id="UP000254875">
    <property type="component" value="Unassembled WGS sequence"/>
</dbReference>
<organism evidence="1 2">
    <name type="scientific">Paraburkholderia lacunae</name>
    <dbReference type="NCBI Taxonomy" id="2211104"/>
    <lineage>
        <taxon>Bacteria</taxon>
        <taxon>Pseudomonadati</taxon>
        <taxon>Pseudomonadota</taxon>
        <taxon>Betaproteobacteria</taxon>
        <taxon>Burkholderiales</taxon>
        <taxon>Burkholderiaceae</taxon>
        <taxon>Paraburkholderia</taxon>
    </lineage>
</organism>
<keyword evidence="2" id="KW-1185">Reference proteome</keyword>